<keyword evidence="3" id="KW-1185">Reference proteome</keyword>
<reference evidence="3" key="1">
    <citation type="submission" date="2016-10" db="EMBL/GenBank/DDBJ databases">
        <authorList>
            <person name="Varghese N."/>
            <person name="Submissions S."/>
        </authorList>
    </citation>
    <scope>NUCLEOTIDE SEQUENCE [LARGE SCALE GENOMIC DNA]</scope>
    <source>
        <strain evidence="3">CGMCC 4.7047</strain>
    </source>
</reference>
<dbReference type="SUPFAM" id="SSF103032">
    <property type="entry name" value="Hypothetical protein YwqG"/>
    <property type="match status" value="1"/>
</dbReference>
<protein>
    <recommendedName>
        <fullName evidence="4">DUF1963 domain-containing protein</fullName>
    </recommendedName>
</protein>
<dbReference type="EMBL" id="FPAB01000001">
    <property type="protein sequence ID" value="SFS44483.1"/>
    <property type="molecule type" value="Genomic_DNA"/>
</dbReference>
<feature type="region of interest" description="Disordered" evidence="1">
    <location>
        <begin position="1"/>
        <end position="33"/>
    </location>
</feature>
<evidence type="ECO:0008006" key="4">
    <source>
        <dbReference type="Google" id="ProtNLM"/>
    </source>
</evidence>
<gene>
    <name evidence="2" type="ORF">SAMN05444716_101769</name>
</gene>
<evidence type="ECO:0000313" key="2">
    <source>
        <dbReference type="EMBL" id="SFS44483.1"/>
    </source>
</evidence>
<sequence length="229" mass="24949">MDTGHCAGHVRRSGRRRAARGADGGDPVLPDNAPDPCHPLIARVDCPLIPPGATGLPLPAAGHLLFFADPELGLRGPMSDAVRHVPAGTPAAVRRVTAGRGPFEPQDMRTMWHHLSPPMPESFAEARWEDPDDEEYELAEELESAWTHVGGSWPTWTFALGAHPVVINDDPLRLVGDEAPDGGDWALLATWRCDERAGGLDAAVVSWMIRRQDLASSRFDRVYVHVDRA</sequence>
<dbReference type="Proteomes" id="UP000198873">
    <property type="component" value="Unassembled WGS sequence"/>
</dbReference>
<dbReference type="RefSeq" id="WP_254791428.1">
    <property type="nucleotide sequence ID" value="NZ_JBHUTC010000003.1"/>
</dbReference>
<accession>A0A1I6PWA7</accession>
<organism evidence="2 3">
    <name type="scientific">Streptomyces harbinensis</name>
    <dbReference type="NCBI Taxonomy" id="1176198"/>
    <lineage>
        <taxon>Bacteria</taxon>
        <taxon>Bacillati</taxon>
        <taxon>Actinomycetota</taxon>
        <taxon>Actinomycetes</taxon>
        <taxon>Kitasatosporales</taxon>
        <taxon>Streptomycetaceae</taxon>
        <taxon>Streptomyces</taxon>
    </lineage>
</organism>
<dbReference type="Pfam" id="PF09234">
    <property type="entry name" value="DUF1963"/>
    <property type="match status" value="1"/>
</dbReference>
<feature type="compositionally biased region" description="Basic residues" evidence="1">
    <location>
        <begin position="8"/>
        <end position="19"/>
    </location>
</feature>
<name>A0A1I6PWA7_9ACTN</name>
<evidence type="ECO:0000256" key="1">
    <source>
        <dbReference type="SAM" id="MobiDB-lite"/>
    </source>
</evidence>
<dbReference type="Gene3D" id="2.30.320.10">
    <property type="entry name" value="YwqG-like"/>
    <property type="match status" value="1"/>
</dbReference>
<dbReference type="InterPro" id="IPR015315">
    <property type="entry name" value="DUF1963"/>
</dbReference>
<dbReference type="AlphaFoldDB" id="A0A1I6PWA7"/>
<evidence type="ECO:0000313" key="3">
    <source>
        <dbReference type="Proteomes" id="UP000198873"/>
    </source>
</evidence>
<dbReference type="InterPro" id="IPR035948">
    <property type="entry name" value="YwqG-like_sf"/>
</dbReference>
<proteinExistence type="predicted"/>